<dbReference type="Proteomes" id="UP000594638">
    <property type="component" value="Unassembled WGS sequence"/>
</dbReference>
<dbReference type="GO" id="GO:0005829">
    <property type="term" value="C:cytosol"/>
    <property type="evidence" value="ECO:0007669"/>
    <property type="project" value="TreeGrafter"/>
</dbReference>
<dbReference type="Gramene" id="OE9A008448T1">
    <property type="protein sequence ID" value="OE9A008448C1"/>
    <property type="gene ID" value="OE9A008448"/>
</dbReference>
<dbReference type="PANTHER" id="PTHR10788">
    <property type="entry name" value="TREHALOSE-6-PHOSPHATE SYNTHASE"/>
    <property type="match status" value="1"/>
</dbReference>
<dbReference type="EMBL" id="CACTIH010000006">
    <property type="protein sequence ID" value="CAA2933764.1"/>
    <property type="molecule type" value="Genomic_DNA"/>
</dbReference>
<reference evidence="1 2" key="1">
    <citation type="submission" date="2019-12" db="EMBL/GenBank/DDBJ databases">
        <authorList>
            <person name="Alioto T."/>
            <person name="Alioto T."/>
            <person name="Gomez Garrido J."/>
        </authorList>
    </citation>
    <scope>NUCLEOTIDE SEQUENCE [LARGE SCALE GENOMIC DNA]</scope>
</reference>
<keyword evidence="2" id="KW-1185">Reference proteome</keyword>
<gene>
    <name evidence="1" type="ORF">OLEA9_A008448</name>
</gene>
<dbReference type="GO" id="GO:0005992">
    <property type="term" value="P:trehalose biosynthetic process"/>
    <property type="evidence" value="ECO:0007669"/>
    <property type="project" value="InterPro"/>
</dbReference>
<proteinExistence type="predicted"/>
<dbReference type="SUPFAM" id="SSF56784">
    <property type="entry name" value="HAD-like"/>
    <property type="match status" value="1"/>
</dbReference>
<dbReference type="GO" id="GO:0004805">
    <property type="term" value="F:trehalose-phosphatase activity"/>
    <property type="evidence" value="ECO:0007669"/>
    <property type="project" value="TreeGrafter"/>
</dbReference>
<evidence type="ECO:0000313" key="2">
    <source>
        <dbReference type="Proteomes" id="UP000594638"/>
    </source>
</evidence>
<sequence length="84" mass="9519">MAEPVMKLYTEATDGSYIEIKESAIVRHHQDAYPGFGSSQEKEMLDQLENVLDNEPVTAKSGQFIVEMKPQIKACKLWLLGYLD</sequence>
<evidence type="ECO:0000313" key="1">
    <source>
        <dbReference type="EMBL" id="CAA2933764.1"/>
    </source>
</evidence>
<accession>A0A8S0P8A4</accession>
<comment type="caution">
    <text evidence="1">The sequence shown here is derived from an EMBL/GenBank/DDBJ whole genome shotgun (WGS) entry which is preliminary data.</text>
</comment>
<dbReference type="PANTHER" id="PTHR10788:SF113">
    <property type="entry name" value="TREHALOSE 6-PHOSPHATE PHOSPHATASE"/>
    <property type="match status" value="1"/>
</dbReference>
<dbReference type="AlphaFoldDB" id="A0A8S0P8A4"/>
<dbReference type="InterPro" id="IPR003337">
    <property type="entry name" value="Trehalose_PPase"/>
</dbReference>
<dbReference type="Pfam" id="PF02358">
    <property type="entry name" value="Trehalose_PPase"/>
    <property type="match status" value="1"/>
</dbReference>
<dbReference type="OrthoDB" id="755951at2759"/>
<dbReference type="InterPro" id="IPR036412">
    <property type="entry name" value="HAD-like_sf"/>
</dbReference>
<dbReference type="InterPro" id="IPR001830">
    <property type="entry name" value="Glyco_trans_20"/>
</dbReference>
<organism evidence="1 2">
    <name type="scientific">Olea europaea subsp. europaea</name>
    <dbReference type="NCBI Taxonomy" id="158383"/>
    <lineage>
        <taxon>Eukaryota</taxon>
        <taxon>Viridiplantae</taxon>
        <taxon>Streptophyta</taxon>
        <taxon>Embryophyta</taxon>
        <taxon>Tracheophyta</taxon>
        <taxon>Spermatophyta</taxon>
        <taxon>Magnoliopsida</taxon>
        <taxon>eudicotyledons</taxon>
        <taxon>Gunneridae</taxon>
        <taxon>Pentapetalae</taxon>
        <taxon>asterids</taxon>
        <taxon>lamiids</taxon>
        <taxon>Lamiales</taxon>
        <taxon>Oleaceae</taxon>
        <taxon>Oleeae</taxon>
        <taxon>Olea</taxon>
    </lineage>
</organism>
<protein>
    <submittedName>
        <fullName evidence="1">Probable alpha,alpha-trehalose-phosphate synthase [UDP-forming] 7</fullName>
    </submittedName>
</protein>
<name>A0A8S0P8A4_OLEEU</name>